<dbReference type="EMBL" id="KV876136">
    <property type="protein sequence ID" value="RZR74156.1"/>
    <property type="molecule type" value="Genomic_DNA"/>
</dbReference>
<organism evidence="1">
    <name type="scientific">Ensete ventricosum</name>
    <name type="common">Abyssinian banana</name>
    <name type="synonym">Musa ensete</name>
    <dbReference type="NCBI Taxonomy" id="4639"/>
    <lineage>
        <taxon>Eukaryota</taxon>
        <taxon>Viridiplantae</taxon>
        <taxon>Streptophyta</taxon>
        <taxon>Embryophyta</taxon>
        <taxon>Tracheophyta</taxon>
        <taxon>Spermatophyta</taxon>
        <taxon>Magnoliopsida</taxon>
        <taxon>Liliopsida</taxon>
        <taxon>Zingiberales</taxon>
        <taxon>Musaceae</taxon>
        <taxon>Ensete</taxon>
    </lineage>
</organism>
<proteinExistence type="predicted"/>
<dbReference type="AlphaFoldDB" id="A0A445MIW7"/>
<dbReference type="Proteomes" id="UP000290560">
    <property type="component" value="Unassembled WGS sequence"/>
</dbReference>
<evidence type="ECO:0000313" key="1">
    <source>
        <dbReference type="EMBL" id="RZR74156.1"/>
    </source>
</evidence>
<reference evidence="1" key="1">
    <citation type="journal article" date="2018" name="Data Brief">
        <title>Genome sequence data from 17 accessions of Ensete ventricosum, a staple food crop for millions in Ethiopia.</title>
        <authorList>
            <person name="Yemataw Z."/>
            <person name="Muzemil S."/>
            <person name="Ambachew D."/>
            <person name="Tripathi L."/>
            <person name="Tesfaye K."/>
            <person name="Chala A."/>
            <person name="Farbos A."/>
            <person name="O'Neill P."/>
            <person name="Moore K."/>
            <person name="Grant M."/>
            <person name="Studholme D.J."/>
        </authorList>
    </citation>
    <scope>NUCLEOTIDE SEQUENCE [LARGE SCALE GENOMIC DNA]</scope>
    <source>
        <tissue evidence="1">Leaf</tissue>
    </source>
</reference>
<accession>A0A445MIW7</accession>
<protein>
    <submittedName>
        <fullName evidence="1">Uncharacterized protein</fullName>
    </submittedName>
</protein>
<sequence length="342" mass="35930">MNHPYEITTGPMVVEGCDSGTIGLMVAEGCNSGTIGLMVAEGCSSGMTGLMVAEGCNSGTIGLMVAEGCSSGTTELMVAEGCNSGTTGLMVAEGCSLGMIGLMVVERCNSSMTGLMVSEGRNSGTTGLMVTEGYNSGTSGLRVIEGMHQEHTPVDYACPARVNFNLHGLRACRFVLRAIACCAHDFDGGRQRSFRADVDLIFIDIVGSLGSVLSLPRACEPPFGDFITPSPMARDLTCSSKLPLLSSRPFTVPLLLPPLISFDQVRCPPRVRLASGSFPLPIQKEHDKRVPKLASQGHHVRGYLSRQMLGREGILSAIASPRGTCFGLLCPSSGPTNPSPPR</sequence>
<name>A0A445MIW7_ENSVE</name>
<gene>
    <name evidence="1" type="ORF">BHM03_00032934</name>
</gene>